<accession>A0ABR1V8S8</accession>
<gene>
    <name evidence="7" type="ORF">PG996_006717</name>
</gene>
<organism evidence="7 8">
    <name type="scientific">Apiospora saccharicola</name>
    <dbReference type="NCBI Taxonomy" id="335842"/>
    <lineage>
        <taxon>Eukaryota</taxon>
        <taxon>Fungi</taxon>
        <taxon>Dikarya</taxon>
        <taxon>Ascomycota</taxon>
        <taxon>Pezizomycotina</taxon>
        <taxon>Sordariomycetes</taxon>
        <taxon>Xylariomycetidae</taxon>
        <taxon>Amphisphaeriales</taxon>
        <taxon>Apiosporaceae</taxon>
        <taxon>Apiospora</taxon>
    </lineage>
</organism>
<name>A0ABR1V8S8_9PEZI</name>
<evidence type="ECO:0000256" key="3">
    <source>
        <dbReference type="ARBA" id="ARBA00022525"/>
    </source>
</evidence>
<dbReference type="Pfam" id="PF03098">
    <property type="entry name" value="An_peroxidase"/>
    <property type="match status" value="1"/>
</dbReference>
<comment type="caution">
    <text evidence="7">The sequence shown here is derived from an EMBL/GenBank/DDBJ whole genome shotgun (WGS) entry which is preliminary data.</text>
</comment>
<dbReference type="InterPro" id="IPR037120">
    <property type="entry name" value="Haem_peroxidase_sf_animal"/>
</dbReference>
<reference evidence="7 8" key="1">
    <citation type="submission" date="2023-01" db="EMBL/GenBank/DDBJ databases">
        <title>Analysis of 21 Apiospora genomes using comparative genomics revels a genus with tremendous synthesis potential of carbohydrate active enzymes and secondary metabolites.</title>
        <authorList>
            <person name="Sorensen T."/>
        </authorList>
    </citation>
    <scope>NUCLEOTIDE SEQUENCE [LARGE SCALE GENOMIC DNA]</scope>
    <source>
        <strain evidence="7 8">CBS 83171</strain>
    </source>
</reference>
<evidence type="ECO:0000313" key="8">
    <source>
        <dbReference type="Proteomes" id="UP001446871"/>
    </source>
</evidence>
<dbReference type="InterPro" id="IPR036396">
    <property type="entry name" value="Cyt_P450_sf"/>
</dbReference>
<evidence type="ECO:0000313" key="7">
    <source>
        <dbReference type="EMBL" id="KAK8067605.1"/>
    </source>
</evidence>
<evidence type="ECO:0008006" key="9">
    <source>
        <dbReference type="Google" id="ProtNLM"/>
    </source>
</evidence>
<sequence>MRSTTTLAVVVGYLLGADAHQWPYRRVHSSEPYFQVNKSDPSVEAHDHYVPWLRGIVNKDQSGRLSSSFKNGTIPDEGLTFEDLVDYIQLPDYAPEARTGPLDDPRAPNLSSIEEAEYVFRHLNYSIDRECTENKSWWWYRTYDGSCNWLKQDQYNEGAIGTKRERDYKQYTYADGISKPREGPNARAISNAFFKRKKAIYYEHTPFLLGLIEFIIHDVTYSLDSTTEYVEVPMPEDEETYPLNTTFKVWRTAPMPKTGTSKDNPRENANMATTWLDMSALYGSTPDVANKLRSHKSGKLLTQEVQARGTSGKSSYLPYNKMNVDTRTRPGVDPIKLFAGGDPRTNEDWMMLGVHTLFLRDHNRICDLLAKQHPEYDDEQLYQTVRVVMSAKYMMIANSYQMAYWTEEMPWPNDDGFPLYRQMYDEDPLDINPATTYPWPLVTKGGKPMTVSVEMAVVYRFHEFIIPSFSIKDGNNKTLWEQDLFATGFNSTGFVDAGLENIVRGMLATHIPNFKSGVDEAFRSAGQYRGKPFDLVTWSIIHEREQGLPTFNQYFRAYNGQDPAIEVPIRDTFEKFSSDPETVANLKKLYKNPDEVDLVVGCQLDEENFPGTTVPKSSLIISLFSLFGMGNSDRFSIGYAMMRCFLVDKPWDCHPSNALEDLLWEPRPKPGFPHNRFLSTFWLKEMDIQAHGANLLWRLITENSEIKCIQKRPLFPFDPETNPVMCDLPETPFDFRGVMVTALAGAKFLLRRDKLGIIVSVLAALIAGRVLYRQFRRRREPDQPPQLHGVPVVGKALAWRRNPLHVLEKGFSKFGSSVSRCFGVKLGDRTHFIITNPRDLEMMAEDNPYEVKFSLAEFFKTLNMPLITKQENFDPDLHNKLVRTHLTDKSTVSAFGPVMEEASEEFLRRRPLASKNGPRKHASLDEWALDYVAYVVSRCIVGPNGYDNEDLLQTFLSFNEHATQAMVVASFLPGPLKKLAAIKINRDFRRASKVLLPIIEERRQLRRNTNGNKANGSSSPVFLDFIIEAVEDDKRVSDLATLIAWVGITNLQTPFAATLLDIINNDSENTTTNQNSLIDSLKGAEVANLHTFTEEFPIAPYTLPSWTALRTAVLESIRLSGPIDGPARLVVGKDKHWHDEGGVRLASDASVRLPRGAVAALSPYATHRDTKQWGPDAAAYKPERWYKSDRTTNGTNGTNGTTSNGNGHTTKGSGPHEIGDPAFVAWGLKGPHLCPGRWFAQMALCVMTKAALEMYEFELPGGPLEEAEKYVYTATGAQRRSVPVEVYVR</sequence>
<keyword evidence="3" id="KW-0964">Secreted</keyword>
<feature type="region of interest" description="Disordered" evidence="5">
    <location>
        <begin position="1184"/>
        <end position="1216"/>
    </location>
</feature>
<dbReference type="Proteomes" id="UP001446871">
    <property type="component" value="Unassembled WGS sequence"/>
</dbReference>
<evidence type="ECO:0000256" key="5">
    <source>
        <dbReference type="SAM" id="MobiDB-lite"/>
    </source>
</evidence>
<dbReference type="InterPro" id="IPR019791">
    <property type="entry name" value="Haem_peroxidase_animal"/>
</dbReference>
<dbReference type="CDD" id="cd05396">
    <property type="entry name" value="An_peroxidase_like"/>
    <property type="match status" value="1"/>
</dbReference>
<dbReference type="SUPFAM" id="SSF48264">
    <property type="entry name" value="Cytochrome P450"/>
    <property type="match status" value="1"/>
</dbReference>
<keyword evidence="4" id="KW-0325">Glycoprotein</keyword>
<evidence type="ECO:0000256" key="2">
    <source>
        <dbReference type="ARBA" id="ARBA00011881"/>
    </source>
</evidence>
<dbReference type="PRINTS" id="PR00457">
    <property type="entry name" value="ANPEROXIDASE"/>
</dbReference>
<dbReference type="InterPro" id="IPR001128">
    <property type="entry name" value="Cyt_P450"/>
</dbReference>
<dbReference type="PANTHER" id="PTHR11475:SF4">
    <property type="entry name" value="CHORION PEROXIDASE"/>
    <property type="match status" value="1"/>
</dbReference>
<evidence type="ECO:0000256" key="6">
    <source>
        <dbReference type="SAM" id="SignalP"/>
    </source>
</evidence>
<feature type="signal peptide" evidence="6">
    <location>
        <begin position="1"/>
        <end position="19"/>
    </location>
</feature>
<keyword evidence="8" id="KW-1185">Reference proteome</keyword>
<dbReference type="InterPro" id="IPR010255">
    <property type="entry name" value="Haem_peroxidase_sf"/>
</dbReference>
<comment type="subcellular location">
    <subcellularLocation>
        <location evidence="1">Secreted</location>
    </subcellularLocation>
</comment>
<feature type="chain" id="PRO_5045987410" description="Heme peroxidase" evidence="6">
    <location>
        <begin position="20"/>
        <end position="1289"/>
    </location>
</feature>
<dbReference type="Gene3D" id="1.10.630.10">
    <property type="entry name" value="Cytochrome P450"/>
    <property type="match status" value="1"/>
</dbReference>
<keyword evidence="6" id="KW-0732">Signal</keyword>
<dbReference type="PROSITE" id="PS50292">
    <property type="entry name" value="PEROXIDASE_3"/>
    <property type="match status" value="1"/>
</dbReference>
<dbReference type="EMBL" id="JAQQWM010000004">
    <property type="protein sequence ID" value="KAK8067605.1"/>
    <property type="molecule type" value="Genomic_DNA"/>
</dbReference>
<feature type="compositionally biased region" description="Low complexity" evidence="5">
    <location>
        <begin position="1191"/>
        <end position="1213"/>
    </location>
</feature>
<evidence type="ECO:0000256" key="4">
    <source>
        <dbReference type="ARBA" id="ARBA00023180"/>
    </source>
</evidence>
<evidence type="ECO:0000256" key="1">
    <source>
        <dbReference type="ARBA" id="ARBA00004613"/>
    </source>
</evidence>
<dbReference type="SUPFAM" id="SSF48113">
    <property type="entry name" value="Heme-dependent peroxidases"/>
    <property type="match status" value="1"/>
</dbReference>
<dbReference type="Pfam" id="PF00067">
    <property type="entry name" value="p450"/>
    <property type="match status" value="2"/>
</dbReference>
<protein>
    <recommendedName>
        <fullName evidence="9">Heme peroxidase</fullName>
    </recommendedName>
</protein>
<dbReference type="Gene3D" id="1.10.640.10">
    <property type="entry name" value="Haem peroxidase domain superfamily, animal type"/>
    <property type="match status" value="1"/>
</dbReference>
<proteinExistence type="predicted"/>
<comment type="subunit">
    <text evidence="2">Homotetramer.</text>
</comment>
<dbReference type="PANTHER" id="PTHR11475">
    <property type="entry name" value="OXIDASE/PEROXIDASE"/>
    <property type="match status" value="1"/>
</dbReference>